<comment type="caution">
    <text evidence="6">The sequence shown here is derived from an EMBL/GenBank/DDBJ whole genome shotgun (WGS) entry which is preliminary data.</text>
</comment>
<comment type="pathway">
    <text evidence="1">Protein modification; protein glycosylation.</text>
</comment>
<protein>
    <recommendedName>
        <fullName evidence="8">Alpha-1,3-mannosyl-glycoprotein 4-beta-N-acetylglucosaminyltransferase B</fullName>
    </recommendedName>
</protein>
<dbReference type="Pfam" id="PF23524">
    <property type="entry name" value="MGAT4A_C"/>
    <property type="match status" value="1"/>
</dbReference>
<evidence type="ECO:0000256" key="1">
    <source>
        <dbReference type="ARBA" id="ARBA00004922"/>
    </source>
</evidence>
<name>A0A8T2J5C6_9PIPI</name>
<evidence type="ECO:0000256" key="2">
    <source>
        <dbReference type="ARBA" id="ARBA00022676"/>
    </source>
</evidence>
<sequence length="743" mass="86778">MIHSRVTKIEGYIRGLPKSKATFEGYRNRRLHSRLPNRRLHSRVTEIEGYIRGLPKSKATFEGYRNRRLHSRVTEIEGYIRGLPKSKATFEGYRNRRLHSKVTEIEGYIRGLPKSKVTFEGYRNRRLHSRVTEIEATFEGYRNRRLHSRVTEIEGYIRGLPKSKATFEGYRNRRLHSRVTEIEGYIQGLPNSKVTFQNFRNHKIRPELGFMFGSITGRLLEVPLTDTNRNWDVVDVYQREFLALRDRLHAAEQENLKRSKELNLVLDEIKKAISEKQALRDINRTWSSLSDETKLKLWNITNKNVLHLPTIFHHLPHLLSKENSLQPAVHVGQGRTGVSIVMGIPSVKREVHSYLTDTLNSLISELNQQEKEDCVIVVLIAETDAQYATAVAENIKTIFPNEIQSGLLEVISPSPHFYPDFSRLRESFGDPRERVRWRTKQNLDYCYLMMYAQSKGTYYVQLEDDIVAKPNYLSTMKNFALQQPSEEWMILEFSQLGFIGKLFKSLDLSLIVEFILMFYKDKPIDWLLDHILWVKVCNPEKDAKHCDRQKANLRIRFKPSLFQHVGTHSSLAGKIQKLKDKDFGKQALRKEHVNPAAEVSTSLKTYQHFTLEKAYLREDFFWAFTPTAGDFIRFRFFKPMKIERYFFRSGNIEHPEDKLYNTTVEILPFDSLQSDKETLPERRRPSKYNRTPDGYFQIGSFNKGIAEGEVDSTFGPLEALRLSIQTDSPVWVILSEIFIKKSD</sequence>
<evidence type="ECO:0000313" key="6">
    <source>
        <dbReference type="EMBL" id="KAG8438973.1"/>
    </source>
</evidence>
<evidence type="ECO:0000259" key="4">
    <source>
        <dbReference type="Pfam" id="PF04666"/>
    </source>
</evidence>
<keyword evidence="7" id="KW-1185">Reference proteome</keyword>
<accession>A0A8T2J5C6</accession>
<dbReference type="EMBL" id="JAACNH010000006">
    <property type="protein sequence ID" value="KAG8438973.1"/>
    <property type="molecule type" value="Genomic_DNA"/>
</dbReference>
<dbReference type="InterPro" id="IPR056576">
    <property type="entry name" value="MGAT4_A/B/C_C"/>
</dbReference>
<gene>
    <name evidence="6" type="ORF">GDO86_005236</name>
</gene>
<dbReference type="PANTHER" id="PTHR12062:SF1">
    <property type="entry name" value="ALPHA-1,3-MANNOSYL-GLYCOPROTEIN 4-BETA-N-ACETYLGLUCOSAMINYLTRANSFERASE B"/>
    <property type="match status" value="1"/>
</dbReference>
<evidence type="ECO:0000256" key="3">
    <source>
        <dbReference type="ARBA" id="ARBA00022679"/>
    </source>
</evidence>
<evidence type="ECO:0000259" key="5">
    <source>
        <dbReference type="Pfam" id="PF23524"/>
    </source>
</evidence>
<dbReference type="GO" id="GO:0006487">
    <property type="term" value="P:protein N-linked glycosylation"/>
    <property type="evidence" value="ECO:0007669"/>
    <property type="project" value="TreeGrafter"/>
</dbReference>
<reference evidence="6" key="1">
    <citation type="thesis" date="2020" institute="ProQuest LLC" country="789 East Eisenhower Parkway, Ann Arbor, MI, USA">
        <title>Comparative Genomics and Chromosome Evolution.</title>
        <authorList>
            <person name="Mudd A.B."/>
        </authorList>
    </citation>
    <scope>NUCLEOTIDE SEQUENCE</scope>
    <source>
        <strain evidence="6">Female2</strain>
        <tissue evidence="6">Blood</tissue>
    </source>
</reference>
<dbReference type="InterPro" id="IPR006759">
    <property type="entry name" value="Glyco_transf_54"/>
</dbReference>
<proteinExistence type="predicted"/>
<dbReference type="InterPro" id="IPR057279">
    <property type="entry name" value="MGAT4"/>
</dbReference>
<organism evidence="6 7">
    <name type="scientific">Hymenochirus boettgeri</name>
    <name type="common">Congo dwarf clawed frog</name>
    <dbReference type="NCBI Taxonomy" id="247094"/>
    <lineage>
        <taxon>Eukaryota</taxon>
        <taxon>Metazoa</taxon>
        <taxon>Chordata</taxon>
        <taxon>Craniata</taxon>
        <taxon>Vertebrata</taxon>
        <taxon>Euteleostomi</taxon>
        <taxon>Amphibia</taxon>
        <taxon>Batrachia</taxon>
        <taxon>Anura</taxon>
        <taxon>Pipoidea</taxon>
        <taxon>Pipidae</taxon>
        <taxon>Pipinae</taxon>
        <taxon>Hymenochirus</taxon>
    </lineage>
</organism>
<dbReference type="AlphaFoldDB" id="A0A8T2J5C6"/>
<dbReference type="GO" id="GO:0005793">
    <property type="term" value="C:endoplasmic reticulum-Golgi intermediate compartment"/>
    <property type="evidence" value="ECO:0007669"/>
    <property type="project" value="TreeGrafter"/>
</dbReference>
<keyword evidence="3" id="KW-0808">Transferase</keyword>
<evidence type="ECO:0008006" key="8">
    <source>
        <dbReference type="Google" id="ProtNLM"/>
    </source>
</evidence>
<feature type="domain" description="MGAT4 conserved region" evidence="4">
    <location>
        <begin position="308"/>
        <end position="583"/>
    </location>
</feature>
<dbReference type="Pfam" id="PF04666">
    <property type="entry name" value="MGAT4_cons"/>
    <property type="match status" value="1"/>
</dbReference>
<feature type="domain" description="MGAT4 A/B/C C-terminal" evidence="5">
    <location>
        <begin position="597"/>
        <end position="736"/>
    </location>
</feature>
<dbReference type="OrthoDB" id="2016523at2759"/>
<dbReference type="GO" id="GO:0005783">
    <property type="term" value="C:endoplasmic reticulum"/>
    <property type="evidence" value="ECO:0007669"/>
    <property type="project" value="TreeGrafter"/>
</dbReference>
<dbReference type="PANTHER" id="PTHR12062">
    <property type="entry name" value="N-ACETYLGLUCOSAMINYLTRANSFERASE VI"/>
    <property type="match status" value="1"/>
</dbReference>
<dbReference type="GO" id="GO:0008375">
    <property type="term" value="F:acetylglucosaminyltransferase activity"/>
    <property type="evidence" value="ECO:0007669"/>
    <property type="project" value="TreeGrafter"/>
</dbReference>
<dbReference type="Proteomes" id="UP000812440">
    <property type="component" value="Chromosome 3"/>
</dbReference>
<dbReference type="GO" id="GO:0005795">
    <property type="term" value="C:Golgi stack"/>
    <property type="evidence" value="ECO:0007669"/>
    <property type="project" value="TreeGrafter"/>
</dbReference>
<keyword evidence="2" id="KW-0328">Glycosyltransferase</keyword>
<evidence type="ECO:0000313" key="7">
    <source>
        <dbReference type="Proteomes" id="UP000812440"/>
    </source>
</evidence>